<dbReference type="GO" id="GO:0005739">
    <property type="term" value="C:mitochondrion"/>
    <property type="evidence" value="ECO:0007669"/>
    <property type="project" value="TreeGrafter"/>
</dbReference>
<feature type="domain" description="Peptidase M16 middle/third" evidence="2">
    <location>
        <begin position="1"/>
        <end position="144"/>
    </location>
</feature>
<evidence type="ECO:0000313" key="4">
    <source>
        <dbReference type="EMBL" id="KAI3534041.1"/>
    </source>
</evidence>
<evidence type="ECO:0000259" key="3">
    <source>
        <dbReference type="Pfam" id="PF22456"/>
    </source>
</evidence>
<dbReference type="EMBL" id="SDAQ01000149">
    <property type="protein sequence ID" value="KAI3534041.1"/>
    <property type="molecule type" value="Genomic_DNA"/>
</dbReference>
<dbReference type="PANTHER" id="PTHR43690">
    <property type="entry name" value="NARDILYSIN"/>
    <property type="match status" value="1"/>
</dbReference>
<dbReference type="InterPro" id="IPR011249">
    <property type="entry name" value="Metalloenz_LuxS/M16"/>
</dbReference>
<dbReference type="Gene3D" id="3.30.830.10">
    <property type="entry name" value="Metalloenzyme, LuxS/M16 peptidase-like"/>
    <property type="match status" value="2"/>
</dbReference>
<comment type="caution">
    <text evidence="4">The sequence shown here is derived from an EMBL/GenBank/DDBJ whole genome shotgun (WGS) entry which is preliminary data.</text>
</comment>
<dbReference type="GO" id="GO:0046872">
    <property type="term" value="F:metal ion binding"/>
    <property type="evidence" value="ECO:0007669"/>
    <property type="project" value="UniProtKB-KW"/>
</dbReference>
<name>A0A9P9X313_9PEZI</name>
<dbReference type="Proteomes" id="UP001056436">
    <property type="component" value="Unassembled WGS sequence"/>
</dbReference>
<dbReference type="Pfam" id="PF16187">
    <property type="entry name" value="Peptidase_M16_M"/>
    <property type="match status" value="1"/>
</dbReference>
<dbReference type="GO" id="GO:0005829">
    <property type="term" value="C:cytosol"/>
    <property type="evidence" value="ECO:0007669"/>
    <property type="project" value="TreeGrafter"/>
</dbReference>
<protein>
    <submittedName>
        <fullName evidence="4">Peptidase M16 inactive domain-containing protein</fullName>
    </submittedName>
</protein>
<dbReference type="SUPFAM" id="SSF63411">
    <property type="entry name" value="LuxS/MPP-like metallohydrolase"/>
    <property type="match status" value="2"/>
</dbReference>
<sequence length="450" mass="52250">MRVWWKESDFFNEPKATFTIKCWHPDIYSTPQDAVTSGLFVNLMMDHLYTEYFHATLAGLRFGIDRSSHGLLLTISGYEAKLDSLLKHVLDAVSRLEFSETRFDMIKEDLTLEYQNDELDKPYKQVWYLTGCLNSEPWHAVETLRENVASVTIDDVRHFRKKLLAPMHLEIYAHGDLQICEAHRLADLVAATLRPPKTLETQRPVSQSLIIPKGSEFLYEKTLKDPDNVNHCIEMFLYVGDNSDRSKRAKAMLFHQMVRGPVLDQLRTKEQLGYVVDSDFRSFFSTCGISFKIQSQQRPAYLESRIEEFLRFFCDVLHGMSEADFDKHKRSLILRCLQKPRNLIQESKWTWGQIESKYYDFEGRCKDAECIKTFTLDDIVEFCRQYMKPGSLTRGKLSVHLLARADGSEKTKLDMSTTSNSTRFTDIDCFKKDLSAMPLTPMNPPEAFME</sequence>
<dbReference type="GO" id="GO:0043171">
    <property type="term" value="P:peptide catabolic process"/>
    <property type="evidence" value="ECO:0007669"/>
    <property type="project" value="TreeGrafter"/>
</dbReference>
<gene>
    <name evidence="4" type="ORF">CABS02_13362</name>
</gene>
<feature type="domain" description="Coenzyme PQQ synthesis protein F-like C-terminal lobe" evidence="3">
    <location>
        <begin position="253"/>
        <end position="351"/>
    </location>
</feature>
<proteinExistence type="predicted"/>
<accession>A0A9P9X313</accession>
<dbReference type="Pfam" id="PF22456">
    <property type="entry name" value="PqqF-like_C_4"/>
    <property type="match status" value="1"/>
</dbReference>
<dbReference type="AlphaFoldDB" id="A0A9P9X313"/>
<dbReference type="InterPro" id="IPR054734">
    <property type="entry name" value="PqqF-like_C_4"/>
</dbReference>
<dbReference type="PANTHER" id="PTHR43690:SF18">
    <property type="entry name" value="INSULIN-DEGRADING ENZYME-RELATED"/>
    <property type="match status" value="1"/>
</dbReference>
<dbReference type="InterPro" id="IPR050626">
    <property type="entry name" value="Peptidase_M16"/>
</dbReference>
<evidence type="ECO:0000256" key="1">
    <source>
        <dbReference type="ARBA" id="ARBA00022723"/>
    </source>
</evidence>
<dbReference type="OrthoDB" id="5099124at2759"/>
<dbReference type="GO" id="GO:0004222">
    <property type="term" value="F:metalloendopeptidase activity"/>
    <property type="evidence" value="ECO:0007669"/>
    <property type="project" value="TreeGrafter"/>
</dbReference>
<dbReference type="InterPro" id="IPR032632">
    <property type="entry name" value="Peptidase_M16_M"/>
</dbReference>
<organism evidence="4 5">
    <name type="scientific">Colletotrichum abscissum</name>
    <dbReference type="NCBI Taxonomy" id="1671311"/>
    <lineage>
        <taxon>Eukaryota</taxon>
        <taxon>Fungi</taxon>
        <taxon>Dikarya</taxon>
        <taxon>Ascomycota</taxon>
        <taxon>Pezizomycotina</taxon>
        <taxon>Sordariomycetes</taxon>
        <taxon>Hypocreomycetidae</taxon>
        <taxon>Glomerellales</taxon>
        <taxon>Glomerellaceae</taxon>
        <taxon>Colletotrichum</taxon>
        <taxon>Colletotrichum acutatum species complex</taxon>
    </lineage>
</organism>
<evidence type="ECO:0000313" key="5">
    <source>
        <dbReference type="Proteomes" id="UP001056436"/>
    </source>
</evidence>
<dbReference type="GO" id="GO:0051603">
    <property type="term" value="P:proteolysis involved in protein catabolic process"/>
    <property type="evidence" value="ECO:0007669"/>
    <property type="project" value="TreeGrafter"/>
</dbReference>
<reference evidence="4" key="1">
    <citation type="submission" date="2019-01" db="EMBL/GenBank/DDBJ databases">
        <title>Colletotrichum abscissum LGMF1257.</title>
        <authorList>
            <person name="Baroncelli R."/>
        </authorList>
    </citation>
    <scope>NUCLEOTIDE SEQUENCE</scope>
    <source>
        <strain evidence="4">Ca142</strain>
    </source>
</reference>
<evidence type="ECO:0000259" key="2">
    <source>
        <dbReference type="Pfam" id="PF16187"/>
    </source>
</evidence>
<keyword evidence="1" id="KW-0479">Metal-binding</keyword>
<keyword evidence="5" id="KW-1185">Reference proteome</keyword>